<dbReference type="RefSeq" id="WP_134217459.1">
    <property type="nucleotide sequence ID" value="NZ_QFGA01000001.1"/>
</dbReference>
<evidence type="ECO:0000313" key="3">
    <source>
        <dbReference type="Proteomes" id="UP000298324"/>
    </source>
</evidence>
<accession>A0A4Y7RDA1</accession>
<dbReference type="InterPro" id="IPR011437">
    <property type="entry name" value="DUF1540"/>
</dbReference>
<dbReference type="Proteomes" id="UP000298324">
    <property type="component" value="Unassembled WGS sequence"/>
</dbReference>
<keyword evidence="3" id="KW-1185">Reference proteome</keyword>
<evidence type="ECO:0000313" key="2">
    <source>
        <dbReference type="EMBL" id="TEB06988.1"/>
    </source>
</evidence>
<evidence type="ECO:0000259" key="1">
    <source>
        <dbReference type="Pfam" id="PF07561"/>
    </source>
</evidence>
<protein>
    <recommendedName>
        <fullName evidence="1">DUF1540 domain-containing protein</fullName>
    </recommendedName>
</protein>
<feature type="domain" description="DUF1540" evidence="1">
    <location>
        <begin position="5"/>
        <end position="47"/>
    </location>
</feature>
<dbReference type="EMBL" id="QFGA01000001">
    <property type="protein sequence ID" value="TEB06988.1"/>
    <property type="molecule type" value="Genomic_DNA"/>
</dbReference>
<gene>
    <name evidence="2" type="ORF">Psch_00526</name>
</gene>
<proteinExistence type="predicted"/>
<comment type="caution">
    <text evidence="2">The sequence shown here is derived from an EMBL/GenBank/DDBJ whole genome shotgun (WGS) entry which is preliminary data.</text>
</comment>
<reference evidence="2 3" key="1">
    <citation type="journal article" date="2018" name="Environ. Microbiol.">
        <title>Novel energy conservation strategies and behaviour of Pelotomaculum schinkii driving syntrophic propionate catabolism.</title>
        <authorList>
            <person name="Hidalgo-Ahumada C.A.P."/>
            <person name="Nobu M.K."/>
            <person name="Narihiro T."/>
            <person name="Tamaki H."/>
            <person name="Liu W.T."/>
            <person name="Kamagata Y."/>
            <person name="Stams A.J.M."/>
            <person name="Imachi H."/>
            <person name="Sousa D.Z."/>
        </authorList>
    </citation>
    <scope>NUCLEOTIDE SEQUENCE [LARGE SCALE GENOMIC DNA]</scope>
    <source>
        <strain evidence="2 3">HH</strain>
    </source>
</reference>
<name>A0A4Y7RDA1_9FIRM</name>
<organism evidence="2 3">
    <name type="scientific">Pelotomaculum schinkii</name>
    <dbReference type="NCBI Taxonomy" id="78350"/>
    <lineage>
        <taxon>Bacteria</taxon>
        <taxon>Bacillati</taxon>
        <taxon>Bacillota</taxon>
        <taxon>Clostridia</taxon>
        <taxon>Eubacteriales</taxon>
        <taxon>Desulfotomaculaceae</taxon>
        <taxon>Pelotomaculum</taxon>
    </lineage>
</organism>
<sequence>MPEGINCKIEECHHNDTGKCLADNIEVRSSVDNKICNMSENTCCETFKPKMS</sequence>
<dbReference type="AlphaFoldDB" id="A0A4Y7RDA1"/>
<dbReference type="Pfam" id="PF07561">
    <property type="entry name" value="DUF1540"/>
    <property type="match status" value="1"/>
</dbReference>